<gene>
    <name evidence="1" type="ORF">K7J14_02720</name>
</gene>
<accession>A0AAE3EFS1</accession>
<reference evidence="1" key="1">
    <citation type="submission" date="2021-08" db="EMBL/GenBank/DDBJ databases">
        <title>Comparative analyses of Brucepasteria parasyntrophica and Teretinema zuelzerae.</title>
        <authorList>
            <person name="Song Y."/>
            <person name="Brune A."/>
        </authorList>
    </citation>
    <scope>NUCLEOTIDE SEQUENCE</scope>
    <source>
        <strain evidence="1">DSM 1903</strain>
    </source>
</reference>
<dbReference type="RefSeq" id="WP_230752791.1">
    <property type="nucleotide sequence ID" value="NZ_JAINWA010000001.1"/>
</dbReference>
<dbReference type="Proteomes" id="UP001198163">
    <property type="component" value="Unassembled WGS sequence"/>
</dbReference>
<comment type="caution">
    <text evidence="1">The sequence shown here is derived from an EMBL/GenBank/DDBJ whole genome shotgun (WGS) entry which is preliminary data.</text>
</comment>
<sequence>MMDFERYRSFHTQTEPQLYKIVETGNLTSDTLLQYTVDDIIFVLILESSSNEIKGEDIKKDLAVSNYVLRVFTKKKANFIYRIKSMKYRAPDFCDDVSSLVYYQDHNATGKQTPFRVFNKNMDYQYSVILGGYFKYPRPKDMRFSIDIVLEVECEEKLTTHSFTFNYSLTMKDHWIRLKS</sequence>
<evidence type="ECO:0000313" key="1">
    <source>
        <dbReference type="EMBL" id="MCD1653611.1"/>
    </source>
</evidence>
<evidence type="ECO:0000313" key="2">
    <source>
        <dbReference type="Proteomes" id="UP001198163"/>
    </source>
</evidence>
<organism evidence="1 2">
    <name type="scientific">Teretinema zuelzerae</name>
    <dbReference type="NCBI Taxonomy" id="156"/>
    <lineage>
        <taxon>Bacteria</taxon>
        <taxon>Pseudomonadati</taxon>
        <taxon>Spirochaetota</taxon>
        <taxon>Spirochaetia</taxon>
        <taxon>Spirochaetales</taxon>
        <taxon>Treponemataceae</taxon>
        <taxon>Teretinema</taxon>
    </lineage>
</organism>
<protein>
    <submittedName>
        <fullName evidence="1">Uncharacterized protein</fullName>
    </submittedName>
</protein>
<dbReference type="AlphaFoldDB" id="A0AAE3EFS1"/>
<dbReference type="EMBL" id="JAINWA010000001">
    <property type="protein sequence ID" value="MCD1653611.1"/>
    <property type="molecule type" value="Genomic_DNA"/>
</dbReference>
<proteinExistence type="predicted"/>
<keyword evidence="2" id="KW-1185">Reference proteome</keyword>
<name>A0AAE3EFS1_9SPIR</name>